<dbReference type="EMBL" id="MU277192">
    <property type="protein sequence ID" value="KAI0066676.1"/>
    <property type="molecule type" value="Genomic_DNA"/>
</dbReference>
<name>A0ACB8TE04_9AGAM</name>
<dbReference type="Proteomes" id="UP000814140">
    <property type="component" value="Unassembled WGS sequence"/>
</dbReference>
<proteinExistence type="predicted"/>
<accession>A0ACB8TE04</accession>
<keyword evidence="2" id="KW-1185">Reference proteome</keyword>
<organism evidence="1 2">
    <name type="scientific">Artomyces pyxidatus</name>
    <dbReference type="NCBI Taxonomy" id="48021"/>
    <lineage>
        <taxon>Eukaryota</taxon>
        <taxon>Fungi</taxon>
        <taxon>Dikarya</taxon>
        <taxon>Basidiomycota</taxon>
        <taxon>Agaricomycotina</taxon>
        <taxon>Agaricomycetes</taxon>
        <taxon>Russulales</taxon>
        <taxon>Auriscalpiaceae</taxon>
        <taxon>Artomyces</taxon>
    </lineage>
</organism>
<gene>
    <name evidence="1" type="ORF">BV25DRAFT_1416757</name>
</gene>
<evidence type="ECO:0000313" key="2">
    <source>
        <dbReference type="Proteomes" id="UP000814140"/>
    </source>
</evidence>
<evidence type="ECO:0000313" key="1">
    <source>
        <dbReference type="EMBL" id="KAI0066676.1"/>
    </source>
</evidence>
<comment type="caution">
    <text evidence="1">The sequence shown here is derived from an EMBL/GenBank/DDBJ whole genome shotgun (WGS) entry which is preliminary data.</text>
</comment>
<protein>
    <submittedName>
        <fullName evidence="1">Uncharacterized protein</fullName>
    </submittedName>
</protein>
<reference evidence="1" key="1">
    <citation type="submission" date="2021-03" db="EMBL/GenBank/DDBJ databases">
        <authorList>
            <consortium name="DOE Joint Genome Institute"/>
            <person name="Ahrendt S."/>
            <person name="Looney B.P."/>
            <person name="Miyauchi S."/>
            <person name="Morin E."/>
            <person name="Drula E."/>
            <person name="Courty P.E."/>
            <person name="Chicoki N."/>
            <person name="Fauchery L."/>
            <person name="Kohler A."/>
            <person name="Kuo A."/>
            <person name="Labutti K."/>
            <person name="Pangilinan J."/>
            <person name="Lipzen A."/>
            <person name="Riley R."/>
            <person name="Andreopoulos W."/>
            <person name="He G."/>
            <person name="Johnson J."/>
            <person name="Barry K.W."/>
            <person name="Grigoriev I.V."/>
            <person name="Nagy L."/>
            <person name="Hibbett D."/>
            <person name="Henrissat B."/>
            <person name="Matheny P.B."/>
            <person name="Labbe J."/>
            <person name="Martin F."/>
        </authorList>
    </citation>
    <scope>NUCLEOTIDE SEQUENCE</scope>
    <source>
        <strain evidence="1">HHB10654</strain>
    </source>
</reference>
<sequence length="314" mass="35839">MATRDRLGYDFCSFTVELQTVWIFDLRLDAVDSFVKREDGAPVEHILTCSGKTAKSPRLWVRTSNLTSQMVFDFFRRSVAHPEPPNRPCLPQLLFIGTALMPYIDVLQPFLDSIPTPFIWTLESPWLAEMFRTATMDDDFWFRTYIEVGLEATKSGREALRTRRDPDGAIRAYTSARRWMLLAVKNYGSGRKDQVLKLTKFSLADCIAGLALAYLMRGPGMDVKMALVEAQNARQLCSDNAKAIYCEATAYEITGEIDKFEALVKDTMSKLAVDKRDWESAWSEHDRATGHSRNWYPFPNKSRASSSSTSRRRL</sequence>
<reference evidence="1" key="2">
    <citation type="journal article" date="2022" name="New Phytol.">
        <title>Evolutionary transition to the ectomycorrhizal habit in the genomes of a hyperdiverse lineage of mushroom-forming fungi.</title>
        <authorList>
            <person name="Looney B."/>
            <person name="Miyauchi S."/>
            <person name="Morin E."/>
            <person name="Drula E."/>
            <person name="Courty P.E."/>
            <person name="Kohler A."/>
            <person name="Kuo A."/>
            <person name="LaButti K."/>
            <person name="Pangilinan J."/>
            <person name="Lipzen A."/>
            <person name="Riley R."/>
            <person name="Andreopoulos W."/>
            <person name="He G."/>
            <person name="Johnson J."/>
            <person name="Nolan M."/>
            <person name="Tritt A."/>
            <person name="Barry K.W."/>
            <person name="Grigoriev I.V."/>
            <person name="Nagy L.G."/>
            <person name="Hibbett D."/>
            <person name="Henrissat B."/>
            <person name="Matheny P.B."/>
            <person name="Labbe J."/>
            <person name="Martin F.M."/>
        </authorList>
    </citation>
    <scope>NUCLEOTIDE SEQUENCE</scope>
    <source>
        <strain evidence="1">HHB10654</strain>
    </source>
</reference>